<dbReference type="EMBL" id="AVFL01000001">
    <property type="protein sequence ID" value="EWY42777.1"/>
    <property type="molecule type" value="Genomic_DNA"/>
</dbReference>
<name>W9HDK6_9PROT</name>
<feature type="domain" description="HipA N-terminal subdomain 1" evidence="1">
    <location>
        <begin position="10"/>
        <end position="104"/>
    </location>
</feature>
<comment type="caution">
    <text evidence="2">The sequence shown here is derived from an EMBL/GenBank/DDBJ whole genome shotgun (WGS) entry which is preliminary data.</text>
</comment>
<evidence type="ECO:0000313" key="2">
    <source>
        <dbReference type="EMBL" id="EWY42777.1"/>
    </source>
</evidence>
<dbReference type="InterPro" id="IPR017508">
    <property type="entry name" value="HipA_N1"/>
</dbReference>
<dbReference type="Pfam" id="PF13657">
    <property type="entry name" value="Couple_hipA"/>
    <property type="match status" value="1"/>
</dbReference>
<evidence type="ECO:0000259" key="1">
    <source>
        <dbReference type="Pfam" id="PF13657"/>
    </source>
</evidence>
<dbReference type="NCBIfam" id="TIGR03071">
    <property type="entry name" value="couple_hipA"/>
    <property type="match status" value="1"/>
</dbReference>
<reference evidence="2 3" key="1">
    <citation type="submission" date="2013-08" db="EMBL/GenBank/DDBJ databases">
        <title>The genome sequence of Skermanella stibiiresistens.</title>
        <authorList>
            <person name="Zhu W."/>
            <person name="Wang G."/>
        </authorList>
    </citation>
    <scope>NUCLEOTIDE SEQUENCE [LARGE SCALE GENOMIC DNA]</scope>
    <source>
        <strain evidence="2 3">SB22</strain>
    </source>
</reference>
<dbReference type="RefSeq" id="WP_037445802.1">
    <property type="nucleotide sequence ID" value="NZ_AVFL01000001.1"/>
</dbReference>
<gene>
    <name evidence="2" type="ORF">N825_00210</name>
</gene>
<proteinExistence type="predicted"/>
<dbReference type="OrthoDB" id="9805913at2"/>
<sequence length="123" mass="13539">MTQELVGVAAGRVLGTVRHDQRGRLSFIHDQDWRDAAGAYPLSLSIPMIDPRHAHRPVEAFLWGLLPDNAMVLDRWARRFQVFARNPFALITHVGEDCAGPVQFATPDRVDALLGDGKGASSP</sequence>
<accession>W9HDK6</accession>
<keyword evidence="3" id="KW-1185">Reference proteome</keyword>
<dbReference type="AlphaFoldDB" id="W9HDK6"/>
<dbReference type="Proteomes" id="UP000019486">
    <property type="component" value="Unassembled WGS sequence"/>
</dbReference>
<dbReference type="STRING" id="1385369.N825_00210"/>
<protein>
    <recommendedName>
        <fullName evidence="1">HipA N-terminal subdomain 1 domain-containing protein</fullName>
    </recommendedName>
</protein>
<organism evidence="2 3">
    <name type="scientific">Skermanella stibiiresistens SB22</name>
    <dbReference type="NCBI Taxonomy" id="1385369"/>
    <lineage>
        <taxon>Bacteria</taxon>
        <taxon>Pseudomonadati</taxon>
        <taxon>Pseudomonadota</taxon>
        <taxon>Alphaproteobacteria</taxon>
        <taxon>Rhodospirillales</taxon>
        <taxon>Azospirillaceae</taxon>
        <taxon>Skermanella</taxon>
    </lineage>
</organism>
<evidence type="ECO:0000313" key="3">
    <source>
        <dbReference type="Proteomes" id="UP000019486"/>
    </source>
</evidence>